<sequence length="391" mass="44639">MRPNDLPLFPTLAVELVELIADHADSQSLLALRLVCRDLQKKTFHHFARRFFSSIKTDLSEESLVRIDALSQNAALRPYVHGLAFMLQNGVGRGLIWDRHPWGPLSAPLEVDEIRRLRDNLVKYLTNCRSFYIFCRYPEGHPDMNHVTVTDAVAVFFALVVDARLPVSSFHLIYANKHSRTLIMDMRRIPKMLYRQPQFKIVWSNLQKLSLEQYLTLDNFGFLLELVLSAPNLTTLLLNLGSQDLACEFMHELAETAAFPKLQELALFRTSIRVSDLMRILDGLRENLTALTLYHVSLPDNNWAAVLKHLSQGFTALKTISLYYLWATEPTKELLSFPDIHKSPTLSDMPDRSLHTFYSEDPKSPSVLGIEYSGTKMSQILSLLQNTALPT</sequence>
<gene>
    <name evidence="1" type="ORF">N7509_013106</name>
</gene>
<dbReference type="Proteomes" id="UP001147747">
    <property type="component" value="Unassembled WGS sequence"/>
</dbReference>
<protein>
    <recommendedName>
        <fullName evidence="3">F-box domain-containing protein</fullName>
    </recommendedName>
</protein>
<accession>A0A9W9SD61</accession>
<dbReference type="GeneID" id="81376723"/>
<dbReference type="InterPro" id="IPR032675">
    <property type="entry name" value="LRR_dom_sf"/>
</dbReference>
<keyword evidence="2" id="KW-1185">Reference proteome</keyword>
<name>A0A9W9SD61_9EURO</name>
<dbReference type="SUPFAM" id="SSF52047">
    <property type="entry name" value="RNI-like"/>
    <property type="match status" value="1"/>
</dbReference>
<dbReference type="EMBL" id="JAPZBU010000012">
    <property type="protein sequence ID" value="KAJ5376220.1"/>
    <property type="molecule type" value="Genomic_DNA"/>
</dbReference>
<evidence type="ECO:0008006" key="3">
    <source>
        <dbReference type="Google" id="ProtNLM"/>
    </source>
</evidence>
<comment type="caution">
    <text evidence="1">The sequence shown here is derived from an EMBL/GenBank/DDBJ whole genome shotgun (WGS) entry which is preliminary data.</text>
</comment>
<dbReference type="Gene3D" id="3.80.10.10">
    <property type="entry name" value="Ribonuclease Inhibitor"/>
    <property type="match status" value="1"/>
</dbReference>
<dbReference type="AlphaFoldDB" id="A0A9W9SD61"/>
<evidence type="ECO:0000313" key="2">
    <source>
        <dbReference type="Proteomes" id="UP001147747"/>
    </source>
</evidence>
<dbReference type="OrthoDB" id="5279008at2759"/>
<dbReference type="RefSeq" id="XP_056481250.1">
    <property type="nucleotide sequence ID" value="XM_056637743.1"/>
</dbReference>
<evidence type="ECO:0000313" key="1">
    <source>
        <dbReference type="EMBL" id="KAJ5376220.1"/>
    </source>
</evidence>
<organism evidence="1 2">
    <name type="scientific">Penicillium cosmopolitanum</name>
    <dbReference type="NCBI Taxonomy" id="1131564"/>
    <lineage>
        <taxon>Eukaryota</taxon>
        <taxon>Fungi</taxon>
        <taxon>Dikarya</taxon>
        <taxon>Ascomycota</taxon>
        <taxon>Pezizomycotina</taxon>
        <taxon>Eurotiomycetes</taxon>
        <taxon>Eurotiomycetidae</taxon>
        <taxon>Eurotiales</taxon>
        <taxon>Aspergillaceae</taxon>
        <taxon>Penicillium</taxon>
    </lineage>
</organism>
<reference evidence="1" key="1">
    <citation type="submission" date="2022-12" db="EMBL/GenBank/DDBJ databases">
        <authorList>
            <person name="Petersen C."/>
        </authorList>
    </citation>
    <scope>NUCLEOTIDE SEQUENCE</scope>
    <source>
        <strain evidence="1">IBT 29677</strain>
    </source>
</reference>
<proteinExistence type="predicted"/>
<reference evidence="1" key="2">
    <citation type="journal article" date="2023" name="IMA Fungus">
        <title>Comparative genomic study of the Penicillium genus elucidates a diverse pangenome and 15 lateral gene transfer events.</title>
        <authorList>
            <person name="Petersen C."/>
            <person name="Sorensen T."/>
            <person name="Nielsen M.R."/>
            <person name="Sondergaard T.E."/>
            <person name="Sorensen J.L."/>
            <person name="Fitzpatrick D.A."/>
            <person name="Frisvad J.C."/>
            <person name="Nielsen K.L."/>
        </authorList>
    </citation>
    <scope>NUCLEOTIDE SEQUENCE</scope>
    <source>
        <strain evidence="1">IBT 29677</strain>
    </source>
</reference>